<gene>
    <name evidence="3" type="ORF">KK083_25575</name>
</gene>
<proteinExistence type="predicted"/>
<dbReference type="Pfam" id="PF13271">
    <property type="entry name" value="DUF4062"/>
    <property type="match status" value="1"/>
</dbReference>
<feature type="domain" description="DUF4062" evidence="2">
    <location>
        <begin position="6"/>
        <end position="86"/>
    </location>
</feature>
<organism evidence="3 4">
    <name type="scientific">Chryseosolibacter histidini</name>
    <dbReference type="NCBI Taxonomy" id="2782349"/>
    <lineage>
        <taxon>Bacteria</taxon>
        <taxon>Pseudomonadati</taxon>
        <taxon>Bacteroidota</taxon>
        <taxon>Cytophagia</taxon>
        <taxon>Cytophagales</taxon>
        <taxon>Chryseotaleaceae</taxon>
        <taxon>Chryseosolibacter</taxon>
    </lineage>
</organism>
<name>A0AAP2GQM3_9BACT</name>
<evidence type="ECO:0000313" key="4">
    <source>
        <dbReference type="Proteomes" id="UP001319200"/>
    </source>
</evidence>
<dbReference type="EMBL" id="JAHESF010000038">
    <property type="protein sequence ID" value="MBT1700283.1"/>
    <property type="molecule type" value="Genomic_DNA"/>
</dbReference>
<comment type="caution">
    <text evidence="3">The sequence shown here is derived from an EMBL/GenBank/DDBJ whole genome shotgun (WGS) entry which is preliminary data.</text>
</comment>
<evidence type="ECO:0000313" key="3">
    <source>
        <dbReference type="EMBL" id="MBT1700283.1"/>
    </source>
</evidence>
<dbReference type="RefSeq" id="WP_254168785.1">
    <property type="nucleotide sequence ID" value="NZ_JAHESF010000038.1"/>
</dbReference>
<accession>A0AAP2GQM3</accession>
<keyword evidence="1" id="KW-0175">Coiled coil</keyword>
<evidence type="ECO:0000259" key="2">
    <source>
        <dbReference type="Pfam" id="PF13271"/>
    </source>
</evidence>
<dbReference type="AlphaFoldDB" id="A0AAP2GQM3"/>
<protein>
    <submittedName>
        <fullName evidence="3">DUF4062 domain-containing protein</fullName>
    </submittedName>
</protein>
<dbReference type="InterPro" id="IPR025139">
    <property type="entry name" value="DUF4062"/>
</dbReference>
<keyword evidence="4" id="KW-1185">Reference proteome</keyword>
<evidence type="ECO:0000256" key="1">
    <source>
        <dbReference type="SAM" id="Coils"/>
    </source>
</evidence>
<dbReference type="Proteomes" id="UP001319200">
    <property type="component" value="Unassembled WGS sequence"/>
</dbReference>
<feature type="coiled-coil region" evidence="1">
    <location>
        <begin position="175"/>
        <end position="214"/>
    </location>
</feature>
<sequence>MRCKYQIFVSSTYSDLKDERDLVIKAILEMGHIPVGMEMFSADDEEQWKLIKKQIDDCDYYVVIAAFRYGSMDGEISYTEKEYDYATQIGVPTLGFLIDDTVSWPADKVDKEALKVTKLNDFKTKIKRKLIRFWTSKEDLYGKVSISLMKQFATNPRIGWVRANEHTGPEVLSEISRLSKENADLRTNLSAIKAERREEEMEKNRKTIEVLKHNQRRISFFYQYGMHWENTSVYTLFDIFNALAPELMIENSTKGSARVIGISKNPDTTRKLRKPWEIPSNTIRKILADLNVLDLIEPSAKRHKISDDNEYWTMTSFGKLIFKEVRKEVLEKNLQLDTQKDEDEDDK</sequence>
<reference evidence="3 4" key="1">
    <citation type="submission" date="2021-05" db="EMBL/GenBank/DDBJ databases">
        <title>A Polyphasic approach of four new species of the genus Ohtaekwangia: Ohtaekwangia histidinii sp. nov., Ohtaekwangia cretensis sp. nov., Ohtaekwangia indiensis sp. nov., Ohtaekwangia reichenbachii sp. nov. from diverse environment.</title>
        <authorList>
            <person name="Octaviana S."/>
        </authorList>
    </citation>
    <scope>NUCLEOTIDE SEQUENCE [LARGE SCALE GENOMIC DNA]</scope>
    <source>
        <strain evidence="3 4">PWU4</strain>
    </source>
</reference>